<sequence length="1902" mass="206087">METRSRKRAEATSSAPSQSSPAPRTSSSSSSKRSRRSSSTVPASPVSARTRAAAAAAATVNSSSAHPPPSAPMDPSEPSNSRRDRRKPISDNSDKGKEKEHDSRSSNRDRDREREREIERTLGLNIDRDDEDNDSEGGVGILHQNLTSASSALQGLLRKLGAGLDDLLPSPGIGSASSSHQSGKLKKILSGLRSDGEEGRQVEALTQLCDMLSIGTEDSLSTFSVDSFVPVLVGLLNHESNPDIMLLAARALTHLCDVLPSSCAAVVHYGAVSCFCARLLTIEYMDLAEQSLQALKKISQEHPTACLRAGALMAVLSYLDFFSTGVQRVALSTAANMCKKLPSDAPDYVMEAVPLLTNLLQYHDSKVLEHASICLTRIAEAFASSPDKLDALCNHGLVTQAASLISTSNNGNAQASLSTPTYTGLIRLLSTCASGSHLGAKTLLLLGISGIFKEILSGSGASHNGLVPPVLTRPPEQIFEIVNLANELLPPLPHGTITLPVCPNIFVKGPMLKKMPPSSSGKQDESNGNAQEVSPREKLLNEQPELLKQFGMDLLPVLIQTYGSSVNGPVRHKCLSVIAKLMYFSTSQMIQSLLCVTNISSFLAGILAWKDPHVLVPALQIADVLMEKLPDTFSKMFVREGVVHAVDQLILVGNSNSGPPQASSTEKDNECITSASSRSRRYRRRCNNTNTDGNAVEESKNPILSNTVSPPSSSEIPNVNSNLRSIVSACAKAFKDKYFPSDPGMADVGVTDDLLRLKNLCTKLNLSVDDQKTKLKGKSKSVGSRPSEDSANKDEILNEIIAEMLSELSKGDGVSTFEFIGSGVIGALLNYFSCGYFFKERITEANISKLRQQALKRYKLFVAVALPSGNTGMNPTPMAVLVQKLQSSLLSLERFPVVLSHSSRSSGSGRTSSGLSALSHPFKLRLSRASSEKSLRDYSSNIVLIDPLETLAAVEEFLWPRVQRIESGQKTSASVANSESGSVAPVAGTASPSTSVPTSAARRPSTRSRSSVNIGDTNKRENAPEKSSGSSKGKGKAVLKPAQEEGIGPQTRNATRRRAVLDKDTEVKQMNGESSSEDEELDISPVEIDDALVIEDDDLSIDEDDDHDGEDVLIPDIQQKVLIPLCMTEKVHDVKLGDSVEGNSVPDATTDKQATPACGSSSKAAASWGSDSADLRSTAAFGTRGAMSFAAAAMAGLGSSNGRGLRGRDRQGRPLSGGPSEPPKLLFTVGGKQLSRHLTIYQAIQKQLVLDEGDEDRFAGNDFVSSEGSRFWSDIYTITYQKAEDQGDKGSSGGSKNATVKATKSVPSASNSDVQPQRMSLLDSILQGELPCDLEKSNPTYNILALLRVLEGLNQLAPRLRSQIIIDNFAEGMISNLDELSETGTRVPAEDFINSKLTPKLSRQIQDALALCSGSLPSWCFQLTKACPFLFPFETRRQYFYSTAFGLSRALYRLQQQQGADGHASTTDREVRVGRLQRQKVRVSRNRILDSAAKVMEMYSSQKAVLEVEYFGEVGTGLGPTLEFYTLLSHDLQKSNLKMWRSGSSVELSAMDVDLNDQNKKNRNADSTVEDEEIVVAPLGLFPCPWPPTANLSDGSKFSKVIDYFRLLGRVMAKALQDGRLMDLPLSPAFHKLVIGQELDLHDISFFDAELGKTLEELNALVYRKQFLESTYHESSGAIADLRFHGARIEELCFDFTLPGYPDYILKTGDETVDIHNLEEYLSLVVDATVKTGISRQLEAFRAGFNQVFDISTLQIFTPHELDYLLCGRRELWQAETLAEHIKFDHGYTAKSPAIINLLEIMGEFTPEQQRAFCQFVTGAPRLPPGGLAVLNPKLTIVRKHSSTATSVPTNGVGPLESADDDLPSVMTCANYLKLPPYSSKEIMYKKLMYAINEGQGSFDLS</sequence>
<proteinExistence type="predicted"/>
<reference evidence="2" key="1">
    <citation type="journal article" date="2023" name="Front. Plant Sci.">
        <title>Chromosomal-level genome assembly of Melastoma candidum provides insights into trichome evolution.</title>
        <authorList>
            <person name="Zhong Y."/>
            <person name="Wu W."/>
            <person name="Sun C."/>
            <person name="Zou P."/>
            <person name="Liu Y."/>
            <person name="Dai S."/>
            <person name="Zhou R."/>
        </authorList>
    </citation>
    <scope>NUCLEOTIDE SEQUENCE [LARGE SCALE GENOMIC DNA]</scope>
</reference>
<dbReference type="EMBL" id="CM042885">
    <property type="protein sequence ID" value="KAI4367717.1"/>
    <property type="molecule type" value="Genomic_DNA"/>
</dbReference>
<evidence type="ECO:0000313" key="1">
    <source>
        <dbReference type="EMBL" id="KAI4367717.1"/>
    </source>
</evidence>
<dbReference type="Proteomes" id="UP001057402">
    <property type="component" value="Chromosome 6"/>
</dbReference>
<comment type="caution">
    <text evidence="1">The sequence shown here is derived from an EMBL/GenBank/DDBJ whole genome shotgun (WGS) entry which is preliminary data.</text>
</comment>
<evidence type="ECO:0000313" key="2">
    <source>
        <dbReference type="Proteomes" id="UP001057402"/>
    </source>
</evidence>
<protein>
    <submittedName>
        <fullName evidence="1">Uncharacterized protein</fullName>
    </submittedName>
</protein>
<organism evidence="1 2">
    <name type="scientific">Melastoma candidum</name>
    <dbReference type="NCBI Taxonomy" id="119954"/>
    <lineage>
        <taxon>Eukaryota</taxon>
        <taxon>Viridiplantae</taxon>
        <taxon>Streptophyta</taxon>
        <taxon>Embryophyta</taxon>
        <taxon>Tracheophyta</taxon>
        <taxon>Spermatophyta</taxon>
        <taxon>Magnoliopsida</taxon>
        <taxon>eudicotyledons</taxon>
        <taxon>Gunneridae</taxon>
        <taxon>Pentapetalae</taxon>
        <taxon>rosids</taxon>
        <taxon>malvids</taxon>
        <taxon>Myrtales</taxon>
        <taxon>Melastomataceae</taxon>
        <taxon>Melastomatoideae</taxon>
        <taxon>Melastomateae</taxon>
        <taxon>Melastoma</taxon>
    </lineage>
</organism>
<accession>A0ACB9QQJ8</accession>
<gene>
    <name evidence="1" type="ORF">MLD38_023425</name>
</gene>
<keyword evidence="2" id="KW-1185">Reference proteome</keyword>
<name>A0ACB9QQJ8_9MYRT</name>